<dbReference type="Proteomes" id="UP000245119">
    <property type="component" value="Linkage Group LG12"/>
</dbReference>
<proteinExistence type="predicted"/>
<sequence>MKTLTTPNDTRLGEVVHGGCQRLASICAHREPREETEGDGGVCVSLASLWHQAQRVAYHTARVSNDTRDADQLSGRLSVAVCKSKDDGRRGQDPVTWISSQLSSVPGEPLDAALVRAAGYSAVLHPPTSRLTHAAIAEVVMLTCRSWPVYSLTVCQVFFCVLLSFSLDSYTRRLCPAELC</sequence>
<name>A0A2T7NI82_POMCA</name>
<comment type="caution">
    <text evidence="1">The sequence shown here is derived from an EMBL/GenBank/DDBJ whole genome shotgun (WGS) entry which is preliminary data.</text>
</comment>
<evidence type="ECO:0000313" key="1">
    <source>
        <dbReference type="EMBL" id="PVD20881.1"/>
    </source>
</evidence>
<gene>
    <name evidence="1" type="ORF">C0Q70_19044</name>
</gene>
<organism evidence="1 2">
    <name type="scientific">Pomacea canaliculata</name>
    <name type="common">Golden apple snail</name>
    <dbReference type="NCBI Taxonomy" id="400727"/>
    <lineage>
        <taxon>Eukaryota</taxon>
        <taxon>Metazoa</taxon>
        <taxon>Spiralia</taxon>
        <taxon>Lophotrochozoa</taxon>
        <taxon>Mollusca</taxon>
        <taxon>Gastropoda</taxon>
        <taxon>Caenogastropoda</taxon>
        <taxon>Architaenioglossa</taxon>
        <taxon>Ampullarioidea</taxon>
        <taxon>Ampullariidae</taxon>
        <taxon>Pomacea</taxon>
    </lineage>
</organism>
<protein>
    <submittedName>
        <fullName evidence="1">Uncharacterized protein</fullName>
    </submittedName>
</protein>
<dbReference type="EMBL" id="PZQS01000012">
    <property type="protein sequence ID" value="PVD20881.1"/>
    <property type="molecule type" value="Genomic_DNA"/>
</dbReference>
<dbReference type="AlphaFoldDB" id="A0A2T7NI82"/>
<accession>A0A2T7NI82</accession>
<reference evidence="1 2" key="1">
    <citation type="submission" date="2018-04" db="EMBL/GenBank/DDBJ databases">
        <title>The genome of golden apple snail Pomacea canaliculata provides insight into stress tolerance and invasive adaptation.</title>
        <authorList>
            <person name="Liu C."/>
            <person name="Liu B."/>
            <person name="Ren Y."/>
            <person name="Zhang Y."/>
            <person name="Wang H."/>
            <person name="Li S."/>
            <person name="Jiang F."/>
            <person name="Yin L."/>
            <person name="Zhang G."/>
            <person name="Qian W."/>
            <person name="Fan W."/>
        </authorList>
    </citation>
    <scope>NUCLEOTIDE SEQUENCE [LARGE SCALE GENOMIC DNA]</scope>
    <source>
        <strain evidence="1">SZHN2017</strain>
        <tissue evidence="1">Muscle</tissue>
    </source>
</reference>
<keyword evidence="2" id="KW-1185">Reference proteome</keyword>
<evidence type="ECO:0000313" key="2">
    <source>
        <dbReference type="Proteomes" id="UP000245119"/>
    </source>
</evidence>